<proteinExistence type="predicted"/>
<evidence type="ECO:0000256" key="1">
    <source>
        <dbReference type="SAM" id="Phobius"/>
    </source>
</evidence>
<reference evidence="2" key="1">
    <citation type="submission" date="2020-03" db="EMBL/GenBank/DDBJ databases">
        <title>Draft sequencing of Paenibacilllus sp. S3N08.</title>
        <authorList>
            <person name="Kim D.-U."/>
        </authorList>
    </citation>
    <scope>NUCLEOTIDE SEQUENCE</scope>
    <source>
        <strain evidence="2">S3N08</strain>
    </source>
</reference>
<protein>
    <recommendedName>
        <fullName evidence="4">DUF4830 domain-containing protein</fullName>
    </recommendedName>
</protein>
<sequence length="153" mass="16919">MKIQQKVVVSVLLLWVIFLLTYYGNVLLNQNEVEKNTASFLKAVQARNISVAPDFFGSSLDIENVRKSLREDGFRLLSNDYVKADYDDGCVCTGHVDLTFEVDGKPLKVSAIFTVGPGNKPYQICVLTPSGIERGSISELSKWNLHACVGGDF</sequence>
<keyword evidence="1" id="KW-0472">Membrane</keyword>
<keyword evidence="1" id="KW-0812">Transmembrane</keyword>
<dbReference type="EMBL" id="JAAOIW010000021">
    <property type="protein sequence ID" value="NHN34722.1"/>
    <property type="molecule type" value="Genomic_DNA"/>
</dbReference>
<keyword evidence="1" id="KW-1133">Transmembrane helix</keyword>
<gene>
    <name evidence="2" type="ORF">G9U52_33735</name>
</gene>
<accession>A0ABX0JIC1</accession>
<dbReference type="RefSeq" id="WP_166156175.1">
    <property type="nucleotide sequence ID" value="NZ_JAAOIW010000021.1"/>
</dbReference>
<evidence type="ECO:0000313" key="2">
    <source>
        <dbReference type="EMBL" id="NHN34722.1"/>
    </source>
</evidence>
<evidence type="ECO:0008006" key="4">
    <source>
        <dbReference type="Google" id="ProtNLM"/>
    </source>
</evidence>
<keyword evidence="3" id="KW-1185">Reference proteome</keyword>
<comment type="caution">
    <text evidence="2">The sequence shown here is derived from an EMBL/GenBank/DDBJ whole genome shotgun (WGS) entry which is preliminary data.</text>
</comment>
<evidence type="ECO:0000313" key="3">
    <source>
        <dbReference type="Proteomes" id="UP001165962"/>
    </source>
</evidence>
<organism evidence="2 3">
    <name type="scientific">Paenibacillus agricola</name>
    <dbReference type="NCBI Taxonomy" id="2716264"/>
    <lineage>
        <taxon>Bacteria</taxon>
        <taxon>Bacillati</taxon>
        <taxon>Bacillota</taxon>
        <taxon>Bacilli</taxon>
        <taxon>Bacillales</taxon>
        <taxon>Paenibacillaceae</taxon>
        <taxon>Paenibacillus</taxon>
    </lineage>
</organism>
<feature type="transmembrane region" description="Helical" evidence="1">
    <location>
        <begin position="7"/>
        <end position="28"/>
    </location>
</feature>
<name>A0ABX0JIC1_9BACL</name>
<dbReference type="Proteomes" id="UP001165962">
    <property type="component" value="Unassembled WGS sequence"/>
</dbReference>